<keyword evidence="1" id="KW-0812">Transmembrane</keyword>
<dbReference type="Proteomes" id="UP001055156">
    <property type="component" value="Unassembled WGS sequence"/>
</dbReference>
<keyword evidence="1" id="KW-0472">Membrane</keyword>
<name>A0ABQ4T787_METOR</name>
<comment type="caution">
    <text evidence="2">The sequence shown here is derived from an EMBL/GenBank/DDBJ whole genome shotgun (WGS) entry which is preliminary data.</text>
</comment>
<feature type="transmembrane region" description="Helical" evidence="1">
    <location>
        <begin position="112"/>
        <end position="132"/>
    </location>
</feature>
<reference evidence="2" key="2">
    <citation type="submission" date="2021-08" db="EMBL/GenBank/DDBJ databases">
        <authorList>
            <person name="Tani A."/>
            <person name="Ola A."/>
            <person name="Ogura Y."/>
            <person name="Katsura K."/>
            <person name="Hayashi T."/>
        </authorList>
    </citation>
    <scope>NUCLEOTIDE SEQUENCE</scope>
    <source>
        <strain evidence="2">NBRC 15689</strain>
    </source>
</reference>
<organism evidence="2 3">
    <name type="scientific">Methylobacterium organophilum</name>
    <dbReference type="NCBI Taxonomy" id="410"/>
    <lineage>
        <taxon>Bacteria</taxon>
        <taxon>Pseudomonadati</taxon>
        <taxon>Pseudomonadota</taxon>
        <taxon>Alphaproteobacteria</taxon>
        <taxon>Hyphomicrobiales</taxon>
        <taxon>Methylobacteriaceae</taxon>
        <taxon>Methylobacterium</taxon>
    </lineage>
</organism>
<evidence type="ECO:0000313" key="3">
    <source>
        <dbReference type="Proteomes" id="UP001055156"/>
    </source>
</evidence>
<proteinExistence type="predicted"/>
<evidence type="ECO:0000313" key="2">
    <source>
        <dbReference type="EMBL" id="GJE27540.1"/>
    </source>
</evidence>
<dbReference type="EMBL" id="BPQV01000006">
    <property type="protein sequence ID" value="GJE27540.1"/>
    <property type="molecule type" value="Genomic_DNA"/>
</dbReference>
<sequence>MTKPGGRPKLSYEGEYGFAQSWQVIREWSRDDTYPWMKLKALEYLLPRAAFWVSIAVLGSHWYWAEASRCGVNFQRGGAVITVAAALAYATLEWHDPGTAHLSGARAPVWSFFKPAFVLPVLAALGTAVWGYGDLLPTLQTIGCSGS</sequence>
<dbReference type="RefSeq" id="WP_238311390.1">
    <property type="nucleotide sequence ID" value="NZ_BPQV01000006.1"/>
</dbReference>
<reference evidence="2" key="1">
    <citation type="journal article" date="2021" name="Front. Microbiol.">
        <title>Comprehensive Comparative Genomics and Phenotyping of Methylobacterium Species.</title>
        <authorList>
            <person name="Alessa O."/>
            <person name="Ogura Y."/>
            <person name="Fujitani Y."/>
            <person name="Takami H."/>
            <person name="Hayashi T."/>
            <person name="Sahin N."/>
            <person name="Tani A."/>
        </authorList>
    </citation>
    <scope>NUCLEOTIDE SEQUENCE</scope>
    <source>
        <strain evidence="2">NBRC 15689</strain>
    </source>
</reference>
<protein>
    <submittedName>
        <fullName evidence="2">Uncharacterized protein</fullName>
    </submittedName>
</protein>
<feature type="transmembrane region" description="Helical" evidence="1">
    <location>
        <begin position="76"/>
        <end position="92"/>
    </location>
</feature>
<feature type="transmembrane region" description="Helical" evidence="1">
    <location>
        <begin position="45"/>
        <end position="64"/>
    </location>
</feature>
<keyword evidence="3" id="KW-1185">Reference proteome</keyword>
<evidence type="ECO:0000256" key="1">
    <source>
        <dbReference type="SAM" id="Phobius"/>
    </source>
</evidence>
<accession>A0ABQ4T787</accession>
<gene>
    <name evidence="2" type="ORF">LKMONMHP_2400</name>
</gene>
<keyword evidence="1" id="KW-1133">Transmembrane helix</keyword>